<sequence length="77" mass="8090">MHPFHRGATLGRIGQSPGSHIFGVQSSNGAATISASPHTQKGDALHAPNNFWKTVAAPRLEKAGGPRNRGSSQHKVL</sequence>
<accession>A0A2M7THB5</accession>
<dbReference type="EMBL" id="PFNL01000126">
    <property type="protein sequence ID" value="PIZ45646.1"/>
    <property type="molecule type" value="Genomic_DNA"/>
</dbReference>
<reference evidence="3" key="1">
    <citation type="submission" date="2017-09" db="EMBL/GenBank/DDBJ databases">
        <title>Depth-based differentiation of microbial function through sediment-hosted aquifers and enrichment of novel symbionts in the deep terrestrial subsurface.</title>
        <authorList>
            <person name="Probst A.J."/>
            <person name="Ladd B."/>
            <person name="Jarett J.K."/>
            <person name="Geller-Mcgrath D.E."/>
            <person name="Sieber C.M.K."/>
            <person name="Emerson J.B."/>
            <person name="Anantharaman K."/>
            <person name="Thomas B.C."/>
            <person name="Malmstrom R."/>
            <person name="Stieglmeier M."/>
            <person name="Klingl A."/>
            <person name="Woyke T."/>
            <person name="Ryan C.M."/>
            <person name="Banfield J.F."/>
        </authorList>
    </citation>
    <scope>NUCLEOTIDE SEQUENCE [LARGE SCALE GENOMIC DNA]</scope>
</reference>
<feature type="region of interest" description="Disordered" evidence="1">
    <location>
        <begin position="31"/>
        <end position="50"/>
    </location>
</feature>
<feature type="region of interest" description="Disordered" evidence="1">
    <location>
        <begin position="56"/>
        <end position="77"/>
    </location>
</feature>
<dbReference type="AlphaFoldDB" id="A0A2M7THB5"/>
<evidence type="ECO:0000313" key="3">
    <source>
        <dbReference type="Proteomes" id="UP000228920"/>
    </source>
</evidence>
<evidence type="ECO:0000256" key="1">
    <source>
        <dbReference type="SAM" id="MobiDB-lite"/>
    </source>
</evidence>
<protein>
    <submittedName>
        <fullName evidence="2">Uncharacterized protein</fullName>
    </submittedName>
</protein>
<gene>
    <name evidence="2" type="ORF">COY32_04805</name>
</gene>
<organism evidence="2 3">
    <name type="scientific">candidate division WWE3 bacterium CG_4_10_14_0_2_um_filter_41_14</name>
    <dbReference type="NCBI Taxonomy" id="1975072"/>
    <lineage>
        <taxon>Bacteria</taxon>
        <taxon>Katanobacteria</taxon>
    </lineage>
</organism>
<evidence type="ECO:0000313" key="2">
    <source>
        <dbReference type="EMBL" id="PIZ45646.1"/>
    </source>
</evidence>
<proteinExistence type="predicted"/>
<feature type="region of interest" description="Disordered" evidence="1">
    <location>
        <begin position="1"/>
        <end position="25"/>
    </location>
</feature>
<dbReference type="Proteomes" id="UP000228920">
    <property type="component" value="Unassembled WGS sequence"/>
</dbReference>
<comment type="caution">
    <text evidence="2">The sequence shown here is derived from an EMBL/GenBank/DDBJ whole genome shotgun (WGS) entry which is preliminary data.</text>
</comment>
<name>A0A2M7THB5_UNCKA</name>